<dbReference type="InterPro" id="IPR036388">
    <property type="entry name" value="WH-like_DNA-bd_sf"/>
</dbReference>
<dbReference type="GO" id="GO:0016987">
    <property type="term" value="F:sigma factor activity"/>
    <property type="evidence" value="ECO:0007669"/>
    <property type="project" value="UniProtKB-KW"/>
</dbReference>
<feature type="compositionally biased region" description="Basic and acidic residues" evidence="5">
    <location>
        <begin position="212"/>
        <end position="223"/>
    </location>
</feature>
<evidence type="ECO:0000256" key="1">
    <source>
        <dbReference type="ARBA" id="ARBA00010641"/>
    </source>
</evidence>
<dbReference type="SUPFAM" id="SSF88659">
    <property type="entry name" value="Sigma3 and sigma4 domains of RNA polymerase sigma factors"/>
    <property type="match status" value="1"/>
</dbReference>
<dbReference type="InterPro" id="IPR014284">
    <property type="entry name" value="RNA_pol_sigma-70_dom"/>
</dbReference>
<dbReference type="InterPro" id="IPR039425">
    <property type="entry name" value="RNA_pol_sigma-70-like"/>
</dbReference>
<dbReference type="Proteomes" id="UP000490386">
    <property type="component" value="Unassembled WGS sequence"/>
</dbReference>
<evidence type="ECO:0000256" key="5">
    <source>
        <dbReference type="SAM" id="MobiDB-lite"/>
    </source>
</evidence>
<evidence type="ECO:0000256" key="4">
    <source>
        <dbReference type="ARBA" id="ARBA00023163"/>
    </source>
</evidence>
<accession>A0A7J5B5N5</accession>
<dbReference type="PANTHER" id="PTHR43133">
    <property type="entry name" value="RNA POLYMERASE ECF-TYPE SIGMA FACTO"/>
    <property type="match status" value="1"/>
</dbReference>
<dbReference type="CDD" id="cd06171">
    <property type="entry name" value="Sigma70_r4"/>
    <property type="match status" value="1"/>
</dbReference>
<dbReference type="Gene3D" id="1.10.10.10">
    <property type="entry name" value="Winged helix-like DNA-binding domain superfamily/Winged helix DNA-binding domain"/>
    <property type="match status" value="1"/>
</dbReference>
<feature type="domain" description="RNA polymerase sigma-70 region 2" evidence="6">
    <location>
        <begin position="41"/>
        <end position="108"/>
    </location>
</feature>
<evidence type="ECO:0000259" key="7">
    <source>
        <dbReference type="Pfam" id="PF08281"/>
    </source>
</evidence>
<dbReference type="InterPro" id="IPR013324">
    <property type="entry name" value="RNA_pol_sigma_r3/r4-like"/>
</dbReference>
<gene>
    <name evidence="8" type="ORF">F8O03_01320</name>
</gene>
<evidence type="ECO:0000259" key="6">
    <source>
        <dbReference type="Pfam" id="PF04542"/>
    </source>
</evidence>
<name>A0A7J5B5N5_9MICO</name>
<dbReference type="PANTHER" id="PTHR43133:SF25">
    <property type="entry name" value="RNA POLYMERASE SIGMA FACTOR RFAY-RELATED"/>
    <property type="match status" value="1"/>
</dbReference>
<feature type="domain" description="RNA polymerase sigma factor 70 region 4 type 2" evidence="7">
    <location>
        <begin position="143"/>
        <end position="194"/>
    </location>
</feature>
<dbReference type="OrthoDB" id="3747638at2"/>
<comment type="caution">
    <text evidence="8">The sequence shown here is derived from an EMBL/GenBank/DDBJ whole genome shotgun (WGS) entry which is preliminary data.</text>
</comment>
<dbReference type="InterPro" id="IPR007627">
    <property type="entry name" value="RNA_pol_sigma70_r2"/>
</dbReference>
<dbReference type="NCBIfam" id="TIGR02937">
    <property type="entry name" value="sigma70-ECF"/>
    <property type="match status" value="1"/>
</dbReference>
<organism evidence="8 9">
    <name type="scientific">Pseudoclavibacter terrae</name>
    <dbReference type="NCBI Taxonomy" id="1530195"/>
    <lineage>
        <taxon>Bacteria</taxon>
        <taxon>Bacillati</taxon>
        <taxon>Actinomycetota</taxon>
        <taxon>Actinomycetes</taxon>
        <taxon>Micrococcales</taxon>
        <taxon>Microbacteriaceae</taxon>
        <taxon>Pseudoclavibacter</taxon>
    </lineage>
</organism>
<sequence length="229" mass="25607">MALPDTNSRELFPVEPAIPVVSTDTQIIERSRREPAAFAELYDRHSRLVHRYAARRTNEQIADDVMSETFLVAFEQRVRFDTSRGEVRAWLLGIATTLLKKHRRVEAREWRSFTASDAAALAEHRDFTPDAEARLDAGARMRSLGSAVASLSKGDRDARLLYALGDLDYEGVAAALGIPVGTVRSRLNRARRKLQRATELQESRRANAKAAHGLETRDGRDRTAAPSAR</sequence>
<dbReference type="Gene3D" id="1.10.1740.10">
    <property type="match status" value="1"/>
</dbReference>
<protein>
    <submittedName>
        <fullName evidence="8">RNA polymerase sigma factor</fullName>
    </submittedName>
</protein>
<feature type="region of interest" description="Disordered" evidence="5">
    <location>
        <begin position="196"/>
        <end position="229"/>
    </location>
</feature>
<dbReference type="SUPFAM" id="SSF88946">
    <property type="entry name" value="Sigma2 domain of RNA polymerase sigma factors"/>
    <property type="match status" value="1"/>
</dbReference>
<keyword evidence="4" id="KW-0804">Transcription</keyword>
<keyword evidence="3" id="KW-0731">Sigma factor</keyword>
<proteinExistence type="inferred from homology"/>
<evidence type="ECO:0000256" key="2">
    <source>
        <dbReference type="ARBA" id="ARBA00023015"/>
    </source>
</evidence>
<dbReference type="GO" id="GO:0003677">
    <property type="term" value="F:DNA binding"/>
    <property type="evidence" value="ECO:0007669"/>
    <property type="project" value="InterPro"/>
</dbReference>
<comment type="similarity">
    <text evidence="1">Belongs to the sigma-70 factor family. ECF subfamily.</text>
</comment>
<dbReference type="InterPro" id="IPR013325">
    <property type="entry name" value="RNA_pol_sigma_r2"/>
</dbReference>
<keyword evidence="9" id="KW-1185">Reference proteome</keyword>
<reference evidence="8 9" key="1">
    <citation type="submission" date="2019-09" db="EMBL/GenBank/DDBJ databases">
        <title>Phylogeny of genus Pseudoclavibacter and closely related genus.</title>
        <authorList>
            <person name="Li Y."/>
        </authorList>
    </citation>
    <scope>NUCLEOTIDE SEQUENCE [LARGE SCALE GENOMIC DNA]</scope>
    <source>
        <strain evidence="8 9">THG-MD12</strain>
    </source>
</reference>
<evidence type="ECO:0000313" key="9">
    <source>
        <dbReference type="Proteomes" id="UP000490386"/>
    </source>
</evidence>
<dbReference type="InterPro" id="IPR013249">
    <property type="entry name" value="RNA_pol_sigma70_r4_t2"/>
</dbReference>
<evidence type="ECO:0000256" key="3">
    <source>
        <dbReference type="ARBA" id="ARBA00023082"/>
    </source>
</evidence>
<dbReference type="GO" id="GO:0006352">
    <property type="term" value="P:DNA-templated transcription initiation"/>
    <property type="evidence" value="ECO:0007669"/>
    <property type="project" value="InterPro"/>
</dbReference>
<dbReference type="AlphaFoldDB" id="A0A7J5B5N5"/>
<dbReference type="Pfam" id="PF04542">
    <property type="entry name" value="Sigma70_r2"/>
    <property type="match status" value="1"/>
</dbReference>
<dbReference type="EMBL" id="WBJX01000001">
    <property type="protein sequence ID" value="KAB1639021.1"/>
    <property type="molecule type" value="Genomic_DNA"/>
</dbReference>
<evidence type="ECO:0000313" key="8">
    <source>
        <dbReference type="EMBL" id="KAB1639021.1"/>
    </source>
</evidence>
<keyword evidence="2" id="KW-0805">Transcription regulation</keyword>
<dbReference type="Pfam" id="PF08281">
    <property type="entry name" value="Sigma70_r4_2"/>
    <property type="match status" value="1"/>
</dbReference>